<dbReference type="OrthoDB" id="5062115at2759"/>
<proteinExistence type="inferred from homology"/>
<evidence type="ECO:0000313" key="10">
    <source>
        <dbReference type="EMBL" id="CAH1405085.1"/>
    </source>
</evidence>
<evidence type="ECO:0000256" key="7">
    <source>
        <dbReference type="ARBA" id="ARBA00023157"/>
    </source>
</evidence>
<accession>A0A9P0MUM9</accession>
<keyword evidence="11" id="KW-1185">Reference proteome</keyword>
<evidence type="ECO:0000256" key="6">
    <source>
        <dbReference type="ARBA" id="ARBA00023136"/>
    </source>
</evidence>
<keyword evidence="6 8" id="KW-0472">Membrane</keyword>
<protein>
    <recommendedName>
        <fullName evidence="9">Kazal-like domain-containing protein</fullName>
    </recommendedName>
</protein>
<gene>
    <name evidence="10" type="ORF">NEZAVI_LOCUS13372</name>
</gene>
<dbReference type="CDD" id="cd17336">
    <property type="entry name" value="MFS_SLCO_OATP"/>
    <property type="match status" value="1"/>
</dbReference>
<evidence type="ECO:0000259" key="9">
    <source>
        <dbReference type="PROSITE" id="PS51465"/>
    </source>
</evidence>
<keyword evidence="3" id="KW-1003">Cell membrane</keyword>
<evidence type="ECO:0000256" key="4">
    <source>
        <dbReference type="ARBA" id="ARBA00022692"/>
    </source>
</evidence>
<evidence type="ECO:0000256" key="8">
    <source>
        <dbReference type="SAM" id="Phobius"/>
    </source>
</evidence>
<dbReference type="InterPro" id="IPR004156">
    <property type="entry name" value="OATP"/>
</dbReference>
<dbReference type="AlphaFoldDB" id="A0A9P0MUM9"/>
<feature type="transmembrane region" description="Helical" evidence="8">
    <location>
        <begin position="245"/>
        <end position="273"/>
    </location>
</feature>
<evidence type="ECO:0000256" key="3">
    <source>
        <dbReference type="ARBA" id="ARBA00022475"/>
    </source>
</evidence>
<feature type="transmembrane region" description="Helical" evidence="8">
    <location>
        <begin position="378"/>
        <end position="400"/>
    </location>
</feature>
<dbReference type="GO" id="GO:0016323">
    <property type="term" value="C:basolateral plasma membrane"/>
    <property type="evidence" value="ECO:0007669"/>
    <property type="project" value="TreeGrafter"/>
</dbReference>
<comment type="similarity">
    <text evidence="2">Belongs to the organo anion transporter (TC 2.A.60) family.</text>
</comment>
<dbReference type="PROSITE" id="PS51465">
    <property type="entry name" value="KAZAL_2"/>
    <property type="match status" value="1"/>
</dbReference>
<evidence type="ECO:0000256" key="2">
    <source>
        <dbReference type="ARBA" id="ARBA00009657"/>
    </source>
</evidence>
<dbReference type="InterPro" id="IPR036259">
    <property type="entry name" value="MFS_trans_sf"/>
</dbReference>
<dbReference type="Proteomes" id="UP001152798">
    <property type="component" value="Chromosome 6"/>
</dbReference>
<feature type="transmembrane region" description="Helical" evidence="8">
    <location>
        <begin position="201"/>
        <end position="225"/>
    </location>
</feature>
<dbReference type="GO" id="GO:0015347">
    <property type="term" value="F:sodium-independent organic anion transmembrane transporter activity"/>
    <property type="evidence" value="ECO:0007669"/>
    <property type="project" value="TreeGrafter"/>
</dbReference>
<dbReference type="PANTHER" id="PTHR11388">
    <property type="entry name" value="ORGANIC ANION TRANSPORTER"/>
    <property type="match status" value="1"/>
</dbReference>
<evidence type="ECO:0000256" key="5">
    <source>
        <dbReference type="ARBA" id="ARBA00022989"/>
    </source>
</evidence>
<comment type="subcellular location">
    <subcellularLocation>
        <location evidence="1">Cell membrane</location>
        <topology evidence="1">Multi-pass membrane protein</topology>
    </subcellularLocation>
</comment>
<feature type="transmembrane region" description="Helical" evidence="8">
    <location>
        <begin position="497"/>
        <end position="514"/>
    </location>
</feature>
<feature type="transmembrane region" description="Helical" evidence="8">
    <location>
        <begin position="39"/>
        <end position="59"/>
    </location>
</feature>
<dbReference type="InterPro" id="IPR002350">
    <property type="entry name" value="Kazal_dom"/>
</dbReference>
<evidence type="ECO:0000256" key="1">
    <source>
        <dbReference type="ARBA" id="ARBA00004651"/>
    </source>
</evidence>
<sequence>MDKSSSDIRKDLNNGEENTNCGFEWYSPQWLQGLASKKMYVLVYGFLGMNQTAIGSYFIGTISTIEKRFKLPSSASGLIASAWDLGALCTVVSLTYLGAGSHKARWVSACSIIAAISCYLRYLPYLLYGPQENLFLSSNSTISLCNTSVEDNHYCSFNSEGFTTWLILITANIGLGVGTSTYNTLGAAYLDDNSLKNKTPFLISVVTCLRYVGGMFGFLLASYALNKNEIPDINKSFDEKDESWIGAWYLGWMPLGTVHLVFALMMAAFPEILPREAKRRQSRSALYCNGRSSTGELKGTLTRLVKNPILVCNVLSATSHTFAVAGYWIFMPKYIETQFHQSPSRASLITGSVGLLCTIIGTFLSGIVISRYKPHARFLVGWSIFTKLVDLLAHLIFLFLTCGGHQTNDPSTSLLRLSPGSSECVASCYCSADYNPICSTTNRVLYFSPCHAGCTTTNVLGNGQVLFGNCSCMAANDESALAGSCAMNECYNNNSHFTIFLILLCLLKFLSYSSRAGNIIIQYRSVFE</sequence>
<dbReference type="Pfam" id="PF03137">
    <property type="entry name" value="OATP"/>
    <property type="match status" value="1"/>
</dbReference>
<dbReference type="GO" id="GO:0043252">
    <property type="term" value="P:sodium-independent organic anion transport"/>
    <property type="evidence" value="ECO:0007669"/>
    <property type="project" value="TreeGrafter"/>
</dbReference>
<keyword evidence="7" id="KW-1015">Disulfide bond</keyword>
<feature type="transmembrane region" description="Helical" evidence="8">
    <location>
        <begin position="308"/>
        <end position="329"/>
    </location>
</feature>
<reference evidence="10" key="1">
    <citation type="submission" date="2022-01" db="EMBL/GenBank/DDBJ databases">
        <authorList>
            <person name="King R."/>
        </authorList>
    </citation>
    <scope>NUCLEOTIDE SEQUENCE</scope>
</reference>
<organism evidence="10 11">
    <name type="scientific">Nezara viridula</name>
    <name type="common">Southern green stink bug</name>
    <name type="synonym">Cimex viridulus</name>
    <dbReference type="NCBI Taxonomy" id="85310"/>
    <lineage>
        <taxon>Eukaryota</taxon>
        <taxon>Metazoa</taxon>
        <taxon>Ecdysozoa</taxon>
        <taxon>Arthropoda</taxon>
        <taxon>Hexapoda</taxon>
        <taxon>Insecta</taxon>
        <taxon>Pterygota</taxon>
        <taxon>Neoptera</taxon>
        <taxon>Paraneoptera</taxon>
        <taxon>Hemiptera</taxon>
        <taxon>Heteroptera</taxon>
        <taxon>Panheteroptera</taxon>
        <taxon>Pentatomomorpha</taxon>
        <taxon>Pentatomoidea</taxon>
        <taxon>Pentatomidae</taxon>
        <taxon>Pentatominae</taxon>
        <taxon>Nezara</taxon>
    </lineage>
</organism>
<dbReference type="Gene3D" id="1.20.1250.20">
    <property type="entry name" value="MFS general substrate transporter like domains"/>
    <property type="match status" value="2"/>
</dbReference>
<keyword evidence="4 8" id="KW-0812">Transmembrane</keyword>
<feature type="transmembrane region" description="Helical" evidence="8">
    <location>
        <begin position="79"/>
        <end position="99"/>
    </location>
</feature>
<name>A0A9P0MUM9_NEZVI</name>
<keyword evidence="5 8" id="KW-1133">Transmembrane helix</keyword>
<feature type="transmembrane region" description="Helical" evidence="8">
    <location>
        <begin position="349"/>
        <end position="369"/>
    </location>
</feature>
<dbReference type="PANTHER" id="PTHR11388:SF76">
    <property type="entry name" value="SOLUTE CARRIER ORGANIC ANION TRANSPORTER FAMILY MEMBER"/>
    <property type="match status" value="1"/>
</dbReference>
<dbReference type="SUPFAM" id="SSF103473">
    <property type="entry name" value="MFS general substrate transporter"/>
    <property type="match status" value="1"/>
</dbReference>
<evidence type="ECO:0000313" key="11">
    <source>
        <dbReference type="Proteomes" id="UP001152798"/>
    </source>
</evidence>
<feature type="transmembrane region" description="Helical" evidence="8">
    <location>
        <begin position="165"/>
        <end position="189"/>
    </location>
</feature>
<feature type="domain" description="Kazal-like" evidence="9">
    <location>
        <begin position="418"/>
        <end position="471"/>
    </location>
</feature>
<feature type="transmembrane region" description="Helical" evidence="8">
    <location>
        <begin position="106"/>
        <end position="128"/>
    </location>
</feature>
<dbReference type="EMBL" id="OV725082">
    <property type="protein sequence ID" value="CAH1405085.1"/>
    <property type="molecule type" value="Genomic_DNA"/>
</dbReference>